<sequence>MHGPTEGRLSRYEDGGGAAGRLGAAVVGLGGAVATTAVAGVELIRLGVCGQDGLPLAARTDLVPYEEIVFGGWDVSADDLAKAAHLHRVLDPAHIEAVAPQLQRLRPWPAVADPEYCRAVVGANVVAADGLRARTERIREDLRRFRDEQDVDQVVVVNLASTERLPDPASPALASVEAFEAALDDGDEAVTPSMLYAYAALREDMAYLNFTPSAGAGVPALTRLAERRGVPIAGKDGKTGQTMVKTVLAPALRSRALRVEGWYSTNLLGNRDGRALEDPDSLASKTATKESVLDSVLGYPVEDHRVRIEFYRPRGDEKEAWDNVDLVGFLGRRMQMKIDFLCRDSVLAAPLVLELVRLLAEARRRGERGVQEQFGYFFKAPMTAHGGVPEHALHRQEQNLLDWLDGADRAAARSVRP</sequence>
<reference evidence="3" key="2">
    <citation type="submission" date="2020-09" db="EMBL/GenBank/DDBJ databases">
        <authorList>
            <person name="Sun Q."/>
            <person name="Ohkuma M."/>
        </authorList>
    </citation>
    <scope>NUCLEOTIDE SEQUENCE</scope>
    <source>
        <strain evidence="3">JCM 3131</strain>
    </source>
</reference>
<organism evidence="3 4">
    <name type="scientific">Streptomyces ruber</name>
    <dbReference type="NCBI Taxonomy" id="83378"/>
    <lineage>
        <taxon>Bacteria</taxon>
        <taxon>Bacillati</taxon>
        <taxon>Actinomycetota</taxon>
        <taxon>Actinomycetes</taxon>
        <taxon>Kitasatosporales</taxon>
        <taxon>Streptomycetaceae</taxon>
        <taxon>Streptomyces</taxon>
    </lineage>
</organism>
<dbReference type="Gene3D" id="3.30.360.10">
    <property type="entry name" value="Dihydrodipicolinate Reductase, domain 2"/>
    <property type="match status" value="1"/>
</dbReference>
<accession>A0A918BNT5</accession>
<dbReference type="InterPro" id="IPR002587">
    <property type="entry name" value="Myo-inos-1-P_Synthase"/>
</dbReference>
<dbReference type="GO" id="GO:0006021">
    <property type="term" value="P:inositol biosynthetic process"/>
    <property type="evidence" value="ECO:0007669"/>
    <property type="project" value="InterPro"/>
</dbReference>
<reference evidence="3" key="1">
    <citation type="journal article" date="2014" name="Int. J. Syst. Evol. Microbiol.">
        <title>Complete genome sequence of Corynebacterium casei LMG S-19264T (=DSM 44701T), isolated from a smear-ripened cheese.</title>
        <authorList>
            <consortium name="US DOE Joint Genome Institute (JGI-PGF)"/>
            <person name="Walter F."/>
            <person name="Albersmeier A."/>
            <person name="Kalinowski J."/>
            <person name="Ruckert C."/>
        </authorList>
    </citation>
    <scope>NUCLEOTIDE SEQUENCE</scope>
    <source>
        <strain evidence="3">JCM 3131</strain>
    </source>
</reference>
<dbReference type="Pfam" id="PF07994">
    <property type="entry name" value="NAD_binding_5"/>
    <property type="match status" value="1"/>
</dbReference>
<dbReference type="Proteomes" id="UP000620156">
    <property type="component" value="Unassembled WGS sequence"/>
</dbReference>
<dbReference type="SUPFAM" id="SSF55347">
    <property type="entry name" value="Glyceraldehyde-3-phosphate dehydrogenase-like, C-terminal domain"/>
    <property type="match status" value="1"/>
</dbReference>
<evidence type="ECO:0000313" key="3">
    <source>
        <dbReference type="EMBL" id="GGQ82804.1"/>
    </source>
</evidence>
<dbReference type="InterPro" id="IPR036291">
    <property type="entry name" value="NAD(P)-bd_dom_sf"/>
</dbReference>
<dbReference type="InterPro" id="IPR013021">
    <property type="entry name" value="Myo-inos-1-P_Synthase_GAPDH"/>
</dbReference>
<dbReference type="SUPFAM" id="SSF51735">
    <property type="entry name" value="NAD(P)-binding Rossmann-fold domains"/>
    <property type="match status" value="1"/>
</dbReference>
<feature type="domain" description="Myo-inositol-1-phosphate synthase GAPDH-like" evidence="2">
    <location>
        <begin position="240"/>
        <end position="345"/>
    </location>
</feature>
<comment type="similarity">
    <text evidence="1">Belongs to the myo-inositol 1-phosphate synthase family.</text>
</comment>
<evidence type="ECO:0000313" key="4">
    <source>
        <dbReference type="Proteomes" id="UP000620156"/>
    </source>
</evidence>
<dbReference type="Pfam" id="PF01658">
    <property type="entry name" value="Inos-1-P_synth"/>
    <property type="match status" value="1"/>
</dbReference>
<dbReference type="AlphaFoldDB" id="A0A918BNT5"/>
<dbReference type="GO" id="GO:0004512">
    <property type="term" value="F:inositol-3-phosphate synthase activity"/>
    <property type="evidence" value="ECO:0007669"/>
    <property type="project" value="InterPro"/>
</dbReference>
<dbReference type="GO" id="GO:0008654">
    <property type="term" value="P:phospholipid biosynthetic process"/>
    <property type="evidence" value="ECO:0007669"/>
    <property type="project" value="InterPro"/>
</dbReference>
<proteinExistence type="inferred from homology"/>
<evidence type="ECO:0000256" key="1">
    <source>
        <dbReference type="ARBA" id="ARBA00010813"/>
    </source>
</evidence>
<dbReference type="Gene3D" id="3.40.50.720">
    <property type="entry name" value="NAD(P)-binding Rossmann-like Domain"/>
    <property type="match status" value="1"/>
</dbReference>
<comment type="caution">
    <text evidence="3">The sequence shown here is derived from an EMBL/GenBank/DDBJ whole genome shotgun (WGS) entry which is preliminary data.</text>
</comment>
<gene>
    <name evidence="3" type="ORF">GCM10010145_60540</name>
</gene>
<name>A0A918BNT5_9ACTN</name>
<evidence type="ECO:0000259" key="2">
    <source>
        <dbReference type="Pfam" id="PF01658"/>
    </source>
</evidence>
<protein>
    <submittedName>
        <fullName evidence="3">Myo-inositol-1-phosphate synthase</fullName>
    </submittedName>
</protein>
<dbReference type="PIRSF" id="PIRSF015578">
    <property type="entry name" value="Myoinos-ppht_syn"/>
    <property type="match status" value="1"/>
</dbReference>
<keyword evidence="4" id="KW-1185">Reference proteome</keyword>
<dbReference type="EMBL" id="BMQK01000020">
    <property type="protein sequence ID" value="GGQ82804.1"/>
    <property type="molecule type" value="Genomic_DNA"/>
</dbReference>
<dbReference type="RefSeq" id="WP_189220088.1">
    <property type="nucleotide sequence ID" value="NZ_BMQK01000020.1"/>
</dbReference>
<dbReference type="PANTHER" id="PTHR11510">
    <property type="entry name" value="MYO-INOSITOL-1 PHOSPHATE SYNTHASE"/>
    <property type="match status" value="1"/>
</dbReference>